<dbReference type="PROSITE" id="PS51318">
    <property type="entry name" value="TAT"/>
    <property type="match status" value="1"/>
</dbReference>
<dbReference type="OrthoDB" id="46339at2759"/>
<reference evidence="3 4" key="1">
    <citation type="submission" date="2019-01" db="EMBL/GenBank/DDBJ databases">
        <authorList>
            <person name="Ferrante I. M."/>
        </authorList>
    </citation>
    <scope>NUCLEOTIDE SEQUENCE [LARGE SCALE GENOMIC DNA]</scope>
    <source>
        <strain evidence="3 4">B856</strain>
    </source>
</reference>
<dbReference type="AlphaFoldDB" id="A0A448YX34"/>
<dbReference type="Proteomes" id="UP000291116">
    <property type="component" value="Unassembled WGS sequence"/>
</dbReference>
<evidence type="ECO:0000256" key="2">
    <source>
        <dbReference type="SAM" id="SignalP"/>
    </source>
</evidence>
<organism evidence="3 4">
    <name type="scientific">Pseudo-nitzschia multistriata</name>
    <dbReference type="NCBI Taxonomy" id="183589"/>
    <lineage>
        <taxon>Eukaryota</taxon>
        <taxon>Sar</taxon>
        <taxon>Stramenopiles</taxon>
        <taxon>Ochrophyta</taxon>
        <taxon>Bacillariophyta</taxon>
        <taxon>Bacillariophyceae</taxon>
        <taxon>Bacillariophycidae</taxon>
        <taxon>Bacillariales</taxon>
        <taxon>Bacillariaceae</taxon>
        <taxon>Pseudo-nitzschia</taxon>
    </lineage>
</organism>
<proteinExistence type="predicted"/>
<sequence length="137" mass="14093">MTRLAPFLFALTVFAVAVLSGVDALASSSSTRRGFLNQAKAAGAALVVGSTPGIAGAYERRDVGEEGSMSAATAAFNVQAVKTNSRLEADGFKLDTLEEEKAKLSAAMASFSYESSTGGKKKTGYGTNNASKPTKTN</sequence>
<keyword evidence="4" id="KW-1185">Reference proteome</keyword>
<gene>
    <name evidence="3" type="ORF">PSNMU_V1.4_AUG-EV-PASAV3_0010190</name>
</gene>
<evidence type="ECO:0000313" key="4">
    <source>
        <dbReference type="Proteomes" id="UP000291116"/>
    </source>
</evidence>
<keyword evidence="2" id="KW-0732">Signal</keyword>
<protein>
    <submittedName>
        <fullName evidence="3">Uncharacterized protein</fullName>
    </submittedName>
</protein>
<feature type="region of interest" description="Disordered" evidence="1">
    <location>
        <begin position="112"/>
        <end position="137"/>
    </location>
</feature>
<feature type="compositionally biased region" description="Polar residues" evidence="1">
    <location>
        <begin position="128"/>
        <end position="137"/>
    </location>
</feature>
<evidence type="ECO:0000256" key="1">
    <source>
        <dbReference type="SAM" id="MobiDB-lite"/>
    </source>
</evidence>
<name>A0A448YX34_9STRA</name>
<dbReference type="EMBL" id="CAACVS010000025">
    <property type="protein sequence ID" value="VEU34316.1"/>
    <property type="molecule type" value="Genomic_DNA"/>
</dbReference>
<dbReference type="InterPro" id="IPR006311">
    <property type="entry name" value="TAT_signal"/>
</dbReference>
<feature type="chain" id="PRO_5019226393" evidence="2">
    <location>
        <begin position="25"/>
        <end position="137"/>
    </location>
</feature>
<evidence type="ECO:0000313" key="3">
    <source>
        <dbReference type="EMBL" id="VEU34316.1"/>
    </source>
</evidence>
<feature type="signal peptide" evidence="2">
    <location>
        <begin position="1"/>
        <end position="24"/>
    </location>
</feature>
<accession>A0A448YX34</accession>